<protein>
    <submittedName>
        <fullName evidence="1">Uncharacterized protein</fullName>
    </submittedName>
</protein>
<comment type="caution">
    <text evidence="1">The sequence shown here is derived from an EMBL/GenBank/DDBJ whole genome shotgun (WGS) entry which is preliminary data.</text>
</comment>
<reference evidence="2" key="1">
    <citation type="journal article" date="2019" name="Int. J. Syst. Evol. Microbiol.">
        <title>The Global Catalogue of Microorganisms (GCM) 10K type strain sequencing project: providing services to taxonomists for standard genome sequencing and annotation.</title>
        <authorList>
            <consortium name="The Broad Institute Genomics Platform"/>
            <consortium name="The Broad Institute Genome Sequencing Center for Infectious Disease"/>
            <person name="Wu L."/>
            <person name="Ma J."/>
        </authorList>
    </citation>
    <scope>NUCLEOTIDE SEQUENCE [LARGE SCALE GENOMIC DNA]</scope>
    <source>
        <strain evidence="2">CECT 7806</strain>
    </source>
</reference>
<dbReference type="EMBL" id="JAUFPT010000127">
    <property type="protein sequence ID" value="MDN3575009.1"/>
    <property type="molecule type" value="Genomic_DNA"/>
</dbReference>
<gene>
    <name evidence="1" type="ORF">QWZ18_30985</name>
</gene>
<accession>A0ABT8B0I4</accession>
<keyword evidence="2" id="KW-1185">Reference proteome</keyword>
<sequence>MRKLGLFATAFALATGVFWVTMLTSPAKLEAAVQTQIDTRELTLKAHFEDGQPSDAF</sequence>
<evidence type="ECO:0000313" key="1">
    <source>
        <dbReference type="EMBL" id="MDN3575009.1"/>
    </source>
</evidence>
<evidence type="ECO:0000313" key="2">
    <source>
        <dbReference type="Proteomes" id="UP001244297"/>
    </source>
</evidence>
<organism evidence="1 2">
    <name type="scientific">Methylobacterium longum</name>
    <dbReference type="NCBI Taxonomy" id="767694"/>
    <lineage>
        <taxon>Bacteria</taxon>
        <taxon>Pseudomonadati</taxon>
        <taxon>Pseudomonadota</taxon>
        <taxon>Alphaproteobacteria</taxon>
        <taxon>Hyphomicrobiales</taxon>
        <taxon>Methylobacteriaceae</taxon>
        <taxon>Methylobacterium</taxon>
    </lineage>
</organism>
<name>A0ABT8B0I4_9HYPH</name>
<proteinExistence type="predicted"/>
<dbReference type="RefSeq" id="WP_290356745.1">
    <property type="nucleotide sequence ID" value="NZ_JAUFPT010000127.1"/>
</dbReference>
<dbReference type="Proteomes" id="UP001244297">
    <property type="component" value="Unassembled WGS sequence"/>
</dbReference>